<evidence type="ECO:0000256" key="9">
    <source>
        <dbReference type="ARBA" id="ARBA00068798"/>
    </source>
</evidence>
<feature type="domain" description="Aminoacyl-transfer RNA synthetases class-II family profile" evidence="11">
    <location>
        <begin position="158"/>
        <end position="479"/>
    </location>
</feature>
<keyword evidence="13" id="KW-1185">Reference proteome</keyword>
<dbReference type="InterPro" id="IPR012340">
    <property type="entry name" value="NA-bd_OB-fold"/>
</dbReference>
<feature type="compositionally biased region" description="Low complexity" evidence="10">
    <location>
        <begin position="200"/>
        <end position="216"/>
    </location>
</feature>
<dbReference type="GO" id="GO:0003676">
    <property type="term" value="F:nucleic acid binding"/>
    <property type="evidence" value="ECO:0007669"/>
    <property type="project" value="InterPro"/>
</dbReference>
<evidence type="ECO:0000256" key="8">
    <source>
        <dbReference type="ARBA" id="ARBA00029886"/>
    </source>
</evidence>
<keyword evidence="4" id="KW-0547">Nucleotide-binding</keyword>
<evidence type="ECO:0000256" key="1">
    <source>
        <dbReference type="ARBA" id="ARBA00008226"/>
    </source>
</evidence>
<evidence type="ECO:0000256" key="4">
    <source>
        <dbReference type="ARBA" id="ARBA00022741"/>
    </source>
</evidence>
<dbReference type="InterPro" id="IPR004365">
    <property type="entry name" value="NA-bd_OB_tRNA"/>
</dbReference>
<dbReference type="NCBIfam" id="NF003037">
    <property type="entry name" value="PRK03932.1"/>
    <property type="match status" value="1"/>
</dbReference>
<evidence type="ECO:0000313" key="13">
    <source>
        <dbReference type="Proteomes" id="UP000823399"/>
    </source>
</evidence>
<dbReference type="EMBL" id="JABBWM010000016">
    <property type="protein sequence ID" value="KAG2111930.1"/>
    <property type="molecule type" value="Genomic_DNA"/>
</dbReference>
<dbReference type="PANTHER" id="PTHR22594">
    <property type="entry name" value="ASPARTYL/LYSYL-TRNA SYNTHETASE"/>
    <property type="match status" value="1"/>
</dbReference>
<dbReference type="FunFam" id="3.30.930.10:FF:000016">
    <property type="entry name" value="Asparagine--tRNA ligase"/>
    <property type="match status" value="1"/>
</dbReference>
<keyword evidence="3" id="KW-0436">Ligase</keyword>
<dbReference type="Gene3D" id="2.40.50.140">
    <property type="entry name" value="Nucleic acid-binding proteins"/>
    <property type="match status" value="1"/>
</dbReference>
<evidence type="ECO:0000259" key="11">
    <source>
        <dbReference type="PROSITE" id="PS50862"/>
    </source>
</evidence>
<evidence type="ECO:0000256" key="3">
    <source>
        <dbReference type="ARBA" id="ARBA00022598"/>
    </source>
</evidence>
<dbReference type="CDD" id="cd04318">
    <property type="entry name" value="EcAsnRS_like_N"/>
    <property type="match status" value="1"/>
</dbReference>
<protein>
    <recommendedName>
        <fullName evidence="9">Asparagine--tRNA ligase, mitochondrial</fullName>
        <ecNumber evidence="2">6.1.1.22</ecNumber>
    </recommendedName>
    <alternativeName>
        <fullName evidence="8">Asparaginyl-tRNA synthetase</fullName>
    </alternativeName>
</protein>
<evidence type="ECO:0000256" key="5">
    <source>
        <dbReference type="ARBA" id="ARBA00022840"/>
    </source>
</evidence>
<proteinExistence type="inferred from homology"/>
<dbReference type="SUPFAM" id="SSF50249">
    <property type="entry name" value="Nucleic acid-binding proteins"/>
    <property type="match status" value="1"/>
</dbReference>
<evidence type="ECO:0000256" key="7">
    <source>
        <dbReference type="ARBA" id="ARBA00023146"/>
    </source>
</evidence>
<dbReference type="InterPro" id="IPR004522">
    <property type="entry name" value="Asn-tRNA-ligase"/>
</dbReference>
<comment type="caution">
    <text evidence="12">The sequence shown here is derived from an EMBL/GenBank/DDBJ whole genome shotgun (WGS) entry which is preliminary data.</text>
</comment>
<dbReference type="GeneID" id="64698895"/>
<sequence length="487" mass="54353">MVSKIRVAVQVSSSMLLRRFATASTSLPPTIRQLLSSLPPTGQAVEVQLSGWIKSVRRQKNVTFAVINDGSCASGLQAVLKPGATPHNLTNGASVRICGNLVQSMGRGQSYELQVEAVDILGECNPEAYPIQKQALPVEFLRDNAHLRARTDINAAMLRLRDSVLRMLHSYYEAQDFHYVHTPILTSNDCEGGGETFRVSPASSAPPSRQSPDPSAQAEFFSQPAYLTVSSQLHLEALAASLSRVYTLSPCFRAERSQTNRHLAEFWMLEAEWAFINHVGNICDVVEESLKNVLQCRSEHALLWKDGDEAKLKTLEDASRPGIPWTRISYTDAVNELQNYHASSRVGFEFEPAWGRALQSEHERWVSERLVGGPVFVTDYPTSLKPFYMRANDDGQTVACFDLLVPSIGELVGGSLREERSSHLVEAIRRHGLKEEEYGWYVDLRKYGSAPHGGYGLGFERLISWMSGIENVRECIAMPRWAKRMLL</sequence>
<dbReference type="PROSITE" id="PS50862">
    <property type="entry name" value="AA_TRNA_LIGASE_II"/>
    <property type="match status" value="1"/>
</dbReference>
<dbReference type="OrthoDB" id="1931232at2759"/>
<evidence type="ECO:0000256" key="6">
    <source>
        <dbReference type="ARBA" id="ARBA00022917"/>
    </source>
</evidence>
<dbReference type="GO" id="GO:0006421">
    <property type="term" value="P:asparaginyl-tRNA aminoacylation"/>
    <property type="evidence" value="ECO:0007669"/>
    <property type="project" value="InterPro"/>
</dbReference>
<dbReference type="Pfam" id="PF01336">
    <property type="entry name" value="tRNA_anti-codon"/>
    <property type="match status" value="1"/>
</dbReference>
<dbReference type="GO" id="GO:0005739">
    <property type="term" value="C:mitochondrion"/>
    <property type="evidence" value="ECO:0007669"/>
    <property type="project" value="TreeGrafter"/>
</dbReference>
<dbReference type="InterPro" id="IPR002312">
    <property type="entry name" value="Asp/Asn-tRNA-synth_IIb"/>
</dbReference>
<evidence type="ECO:0000313" key="12">
    <source>
        <dbReference type="EMBL" id="KAG2111930.1"/>
    </source>
</evidence>
<dbReference type="PRINTS" id="PR01042">
    <property type="entry name" value="TRNASYNTHASP"/>
</dbReference>
<dbReference type="Gene3D" id="3.30.930.10">
    <property type="entry name" value="Bira Bifunctional Protein, Domain 2"/>
    <property type="match status" value="1"/>
</dbReference>
<keyword evidence="6" id="KW-0648">Protein biosynthesis</keyword>
<dbReference type="InterPro" id="IPR006195">
    <property type="entry name" value="aa-tRNA-synth_II"/>
</dbReference>
<accession>A0A9P7JW68</accession>
<dbReference type="EC" id="6.1.1.22" evidence="2"/>
<name>A0A9P7JW68_9AGAM</name>
<dbReference type="PANTHER" id="PTHR22594:SF34">
    <property type="entry name" value="ASPARAGINE--TRNA LIGASE, MITOCHONDRIAL-RELATED"/>
    <property type="match status" value="1"/>
</dbReference>
<dbReference type="InterPro" id="IPR045864">
    <property type="entry name" value="aa-tRNA-synth_II/BPL/LPL"/>
</dbReference>
<dbReference type="CDD" id="cd00776">
    <property type="entry name" value="AsxRS_core"/>
    <property type="match status" value="1"/>
</dbReference>
<dbReference type="AlphaFoldDB" id="A0A9P7JW68"/>
<gene>
    <name evidence="12" type="ORF">F5147DRAFT_684819</name>
</gene>
<reference evidence="12" key="1">
    <citation type="journal article" date="2020" name="New Phytol.">
        <title>Comparative genomics reveals dynamic genome evolution in host specialist ectomycorrhizal fungi.</title>
        <authorList>
            <person name="Lofgren L.A."/>
            <person name="Nguyen N.H."/>
            <person name="Vilgalys R."/>
            <person name="Ruytinx J."/>
            <person name="Liao H.L."/>
            <person name="Branco S."/>
            <person name="Kuo A."/>
            <person name="LaButti K."/>
            <person name="Lipzen A."/>
            <person name="Andreopoulos W."/>
            <person name="Pangilinan J."/>
            <person name="Riley R."/>
            <person name="Hundley H."/>
            <person name="Na H."/>
            <person name="Barry K."/>
            <person name="Grigoriev I.V."/>
            <person name="Stajich J.E."/>
            <person name="Kennedy P.G."/>
        </authorList>
    </citation>
    <scope>NUCLEOTIDE SEQUENCE</scope>
    <source>
        <strain evidence="12">FC423</strain>
    </source>
</reference>
<organism evidence="12 13">
    <name type="scientific">Suillus discolor</name>
    <dbReference type="NCBI Taxonomy" id="1912936"/>
    <lineage>
        <taxon>Eukaryota</taxon>
        <taxon>Fungi</taxon>
        <taxon>Dikarya</taxon>
        <taxon>Basidiomycota</taxon>
        <taxon>Agaricomycotina</taxon>
        <taxon>Agaricomycetes</taxon>
        <taxon>Agaricomycetidae</taxon>
        <taxon>Boletales</taxon>
        <taxon>Suillineae</taxon>
        <taxon>Suillaceae</taxon>
        <taxon>Suillus</taxon>
    </lineage>
</organism>
<feature type="region of interest" description="Disordered" evidence="10">
    <location>
        <begin position="195"/>
        <end position="216"/>
    </location>
</feature>
<dbReference type="RefSeq" id="XP_041294987.1">
    <property type="nucleotide sequence ID" value="XM_041436636.1"/>
</dbReference>
<evidence type="ECO:0000256" key="2">
    <source>
        <dbReference type="ARBA" id="ARBA00012816"/>
    </source>
</evidence>
<dbReference type="GO" id="GO:0004816">
    <property type="term" value="F:asparagine-tRNA ligase activity"/>
    <property type="evidence" value="ECO:0007669"/>
    <property type="project" value="UniProtKB-EC"/>
</dbReference>
<comment type="similarity">
    <text evidence="1">Belongs to the class-II aminoacyl-tRNA synthetase family.</text>
</comment>
<evidence type="ECO:0000256" key="10">
    <source>
        <dbReference type="SAM" id="MobiDB-lite"/>
    </source>
</evidence>
<dbReference type="Pfam" id="PF00152">
    <property type="entry name" value="tRNA-synt_2"/>
    <property type="match status" value="1"/>
</dbReference>
<dbReference type="Proteomes" id="UP000823399">
    <property type="component" value="Unassembled WGS sequence"/>
</dbReference>
<keyword evidence="7" id="KW-0030">Aminoacyl-tRNA synthetase</keyword>
<dbReference type="SUPFAM" id="SSF55681">
    <property type="entry name" value="Class II aaRS and biotin synthetases"/>
    <property type="match status" value="1"/>
</dbReference>
<dbReference type="GO" id="GO:0005524">
    <property type="term" value="F:ATP binding"/>
    <property type="evidence" value="ECO:0007669"/>
    <property type="project" value="UniProtKB-KW"/>
</dbReference>
<keyword evidence="5" id="KW-0067">ATP-binding</keyword>
<dbReference type="InterPro" id="IPR004364">
    <property type="entry name" value="Aa-tRNA-synt_II"/>
</dbReference>
<dbReference type="NCBIfam" id="TIGR00457">
    <property type="entry name" value="asnS"/>
    <property type="match status" value="1"/>
</dbReference>